<organism evidence="1 2">
    <name type="scientific">Datura stramonium</name>
    <name type="common">Jimsonweed</name>
    <name type="synonym">Common thornapple</name>
    <dbReference type="NCBI Taxonomy" id="4076"/>
    <lineage>
        <taxon>Eukaryota</taxon>
        <taxon>Viridiplantae</taxon>
        <taxon>Streptophyta</taxon>
        <taxon>Embryophyta</taxon>
        <taxon>Tracheophyta</taxon>
        <taxon>Spermatophyta</taxon>
        <taxon>Magnoliopsida</taxon>
        <taxon>eudicotyledons</taxon>
        <taxon>Gunneridae</taxon>
        <taxon>Pentapetalae</taxon>
        <taxon>asterids</taxon>
        <taxon>lamiids</taxon>
        <taxon>Solanales</taxon>
        <taxon>Solanaceae</taxon>
        <taxon>Solanoideae</taxon>
        <taxon>Datureae</taxon>
        <taxon>Datura</taxon>
    </lineage>
</organism>
<name>A0ABS8VLV4_DATST</name>
<accession>A0ABS8VLV4</accession>
<dbReference type="EMBL" id="JACEIK010004968">
    <property type="protein sequence ID" value="MCD9646929.1"/>
    <property type="molecule type" value="Genomic_DNA"/>
</dbReference>
<gene>
    <name evidence="1" type="ORF">HAX54_037182</name>
</gene>
<comment type="caution">
    <text evidence="1">The sequence shown here is derived from an EMBL/GenBank/DDBJ whole genome shotgun (WGS) entry which is preliminary data.</text>
</comment>
<proteinExistence type="predicted"/>
<reference evidence="1 2" key="1">
    <citation type="journal article" date="2021" name="BMC Genomics">
        <title>Datura genome reveals duplications of psychoactive alkaloid biosynthetic genes and high mutation rate following tissue culture.</title>
        <authorList>
            <person name="Rajewski A."/>
            <person name="Carter-House D."/>
            <person name="Stajich J."/>
            <person name="Litt A."/>
        </authorList>
    </citation>
    <scope>NUCLEOTIDE SEQUENCE [LARGE SCALE GENOMIC DNA]</scope>
    <source>
        <strain evidence="1">AR-01</strain>
    </source>
</reference>
<keyword evidence="2" id="KW-1185">Reference proteome</keyword>
<dbReference type="Proteomes" id="UP000823775">
    <property type="component" value="Unassembled WGS sequence"/>
</dbReference>
<feature type="non-terminal residue" evidence="1">
    <location>
        <position position="100"/>
    </location>
</feature>
<protein>
    <submittedName>
        <fullName evidence="1">Uncharacterized protein</fullName>
    </submittedName>
</protein>
<evidence type="ECO:0000313" key="2">
    <source>
        <dbReference type="Proteomes" id="UP000823775"/>
    </source>
</evidence>
<evidence type="ECO:0000313" key="1">
    <source>
        <dbReference type="EMBL" id="MCD9646929.1"/>
    </source>
</evidence>
<sequence length="100" mass="11084">MGAIEMFGIDLRTTTFCDSPYGSSKTPMKRSGPIYSWLQATFGSPCCIKWFMDRYRRLTTLSPVYFEFLPSASHGESPAGSVVSSPRAVCFTDASSYLND</sequence>